<sequence length="1388" mass="151711">MHGEGIAIRDDSPRWREINISQWPHERAGLRHVKILLPDTDPYFAWANVEFLAPDSSMNEVDLLVVTPSGLQLVELKHWQGEISGDGVRWRIRSPNGNTRITDNPLILANRKAKRLASLLEHYNRQSPRRVRVPFVRAAIFLHAHGMRARLDEVGRQHVYGLANDARSGLPSILELLTKQPTDSRDLVDRTRAREIVALIEAAGIRPSVADRTIGQLLLQPKPYAEGMGWQDFLADHKIDTSLVRRVRFYLTSKASADDRDIIQRAAEREFRLLQGIHHPGIAHATDLVDHEFGPAVVFEHDRDAVRLDHWLAEQGDKLTLEQRLNVVRDLAEIVQYAHSRHLVHRGLNPRSILVCDASKTRPRLVVTDWQTGGRIGTTTTQATLLGGTQHLDQLADDVSRLYQAPELTTNPNAPGHLLDIFALGALAYLIIAGQPPARTAAELHATITELGSLQLSAAADGVPTMLDYLVADATMGNTADRTVSVTQFLEHLDEVEDELTTPEPAEVVDPLEARGGEVLDSGLVVERRLGSGATATALLVRREGDDRPLVLKVARDEDKRQRLEDEAARLRGLKHWQVAQLVQGTVTVGHRTALLLEYAGEPTLAEELQSHGRLSLDLLERYGRDLLDIVAFLDGQGATHRDIKPANLAARPRPKDKQPHLCIFDFSLAATPAEQIGAGTPQYLDPFLGPPRRTRFDLAAERFAAAVTLYEMATGTLPRWGDGIANPATIADEVTIRLELFDPDVADRLSTFFRRALARETTDRFDTIEEMADAWRLIFKDVAPAAPVEHLPAEPAQPVTKDTPLDLVGLTARARSALERFGVHTVGELVDYDAMALSRLEGVPQATKTEIRKRAKELRLQFTPTPAEEAAAEKPVRASGIDSLIETLIPAETARNKAEVAALRVMLGVAPAGDAGHLRWPSQGHAAQASGIAQPQLSRVMSKHVARWARDENLSLVRNELVTLLDERGGVMSATELAHALIGSRGTFATEPRRTAQAIGLVRAAVDAELSMGGDARVGTRRLGTEVLVAREPDDPTAIHSAADLTRYAVQLARVARQLVEADPLPTPARAVERLRNTTPPAAMPQLSDTRLVQLAAAAAGDVAVNAQLQLYPVGLPPERALRLAAGSLALTRNQTLTIDQLRARVAARFPHAGPLPDRPALDRLLAAAGAAVEWDQQTRVYRPISAASSSLFATSTRQATVGALGTPGVDPAEEAQTRLRTAVDRDAFLALLVHPSHLTAARRALLEQLPLTEVDVTRILVETLRSIGVPWQLVVDSDAQPAGAPDRRNLETAVRHEVAPRVAAAIDDVRGPVLITEAAPLARYACMDLIARLADNAVPRPAARLLLAPARRATPLLDSEPIPVTSAAQWMWLPEVWYSPATKDAS</sequence>
<dbReference type="PANTHER" id="PTHR24347">
    <property type="entry name" value="SERINE/THREONINE-PROTEIN KINASE"/>
    <property type="match status" value="1"/>
</dbReference>
<dbReference type="RefSeq" id="WP_377260279.1">
    <property type="nucleotide sequence ID" value="NZ_JBHLUH010000077.1"/>
</dbReference>
<dbReference type="InterPro" id="IPR000719">
    <property type="entry name" value="Prot_kinase_dom"/>
</dbReference>
<accession>A0ABV6MEL6</accession>
<dbReference type="Gene3D" id="1.10.150.20">
    <property type="entry name" value="5' to 3' exonuclease, C-terminal subdomain"/>
    <property type="match status" value="1"/>
</dbReference>
<dbReference type="Gene3D" id="1.10.510.10">
    <property type="entry name" value="Transferase(Phosphotransferase) domain 1"/>
    <property type="match status" value="2"/>
</dbReference>
<dbReference type="SUPFAM" id="SSF47789">
    <property type="entry name" value="C-terminal domain of RNA polymerase alpha subunit"/>
    <property type="match status" value="1"/>
</dbReference>
<dbReference type="Proteomes" id="UP001589867">
    <property type="component" value="Unassembled WGS sequence"/>
</dbReference>
<protein>
    <submittedName>
        <fullName evidence="4">BREX system serine/threonine kinase PglW</fullName>
    </submittedName>
</protein>
<dbReference type="InterPro" id="IPR011009">
    <property type="entry name" value="Kinase-like_dom_sf"/>
</dbReference>
<dbReference type="PROSITE" id="PS50011">
    <property type="entry name" value="PROTEIN_KINASE_DOM"/>
    <property type="match status" value="2"/>
</dbReference>
<evidence type="ECO:0000256" key="1">
    <source>
        <dbReference type="PROSITE-ProRule" id="PRU10141"/>
    </source>
</evidence>
<dbReference type="PROSITE" id="PS00107">
    <property type="entry name" value="PROTEIN_KINASE_ATP"/>
    <property type="match status" value="1"/>
</dbReference>
<dbReference type="EMBL" id="JBHLUH010000077">
    <property type="protein sequence ID" value="MFC0532818.1"/>
    <property type="molecule type" value="Genomic_DNA"/>
</dbReference>
<evidence type="ECO:0000313" key="4">
    <source>
        <dbReference type="EMBL" id="MFC0532818.1"/>
    </source>
</evidence>
<dbReference type="InterPro" id="IPR011528">
    <property type="entry name" value="NERD"/>
</dbReference>
<dbReference type="NCBIfam" id="NF033442">
    <property type="entry name" value="BREX_PglW"/>
    <property type="match status" value="1"/>
</dbReference>
<keyword evidence="1" id="KW-0067">ATP-binding</keyword>
<keyword evidence="4" id="KW-0808">Transferase</keyword>
<dbReference type="SMART" id="SM00220">
    <property type="entry name" value="S_TKc"/>
    <property type="match status" value="1"/>
</dbReference>
<gene>
    <name evidence="4" type="primary">pglW</name>
    <name evidence="4" type="ORF">ACFFIA_34885</name>
</gene>
<dbReference type="PROSITE" id="PS50965">
    <property type="entry name" value="NERD"/>
    <property type="match status" value="1"/>
</dbReference>
<evidence type="ECO:0000259" key="2">
    <source>
        <dbReference type="PROSITE" id="PS50011"/>
    </source>
</evidence>
<organism evidence="4 5">
    <name type="scientific">Phytohabitans kaempferiae</name>
    <dbReference type="NCBI Taxonomy" id="1620943"/>
    <lineage>
        <taxon>Bacteria</taxon>
        <taxon>Bacillati</taxon>
        <taxon>Actinomycetota</taxon>
        <taxon>Actinomycetes</taxon>
        <taxon>Micromonosporales</taxon>
        <taxon>Micromonosporaceae</taxon>
    </lineage>
</organism>
<keyword evidence="5" id="KW-1185">Reference proteome</keyword>
<dbReference type="Pfam" id="PF08378">
    <property type="entry name" value="NERD"/>
    <property type="match status" value="1"/>
</dbReference>
<dbReference type="Pfam" id="PF00069">
    <property type="entry name" value="Pkinase"/>
    <property type="match status" value="2"/>
</dbReference>
<feature type="binding site" evidence="1">
    <location>
        <position position="553"/>
    </location>
    <ligand>
        <name>ATP</name>
        <dbReference type="ChEBI" id="CHEBI:30616"/>
    </ligand>
</feature>
<dbReference type="InterPro" id="IPR017441">
    <property type="entry name" value="Protein_kinase_ATP_BS"/>
</dbReference>
<comment type="caution">
    <text evidence="4">The sequence shown here is derived from an EMBL/GenBank/DDBJ whole genome shotgun (WGS) entry which is preliminary data.</text>
</comment>
<evidence type="ECO:0000313" key="5">
    <source>
        <dbReference type="Proteomes" id="UP001589867"/>
    </source>
</evidence>
<reference evidence="4 5" key="1">
    <citation type="submission" date="2024-09" db="EMBL/GenBank/DDBJ databases">
        <authorList>
            <person name="Sun Q."/>
            <person name="Mori K."/>
        </authorList>
    </citation>
    <scope>NUCLEOTIDE SEQUENCE [LARGE SCALE GENOMIC DNA]</scope>
    <source>
        <strain evidence="4 5">TBRC 3947</strain>
    </source>
</reference>
<feature type="domain" description="Protein kinase" evidence="2">
    <location>
        <begin position="218"/>
        <end position="490"/>
    </location>
</feature>
<evidence type="ECO:0000259" key="3">
    <source>
        <dbReference type="PROSITE" id="PS50965"/>
    </source>
</evidence>
<dbReference type="InterPro" id="IPR049832">
    <property type="entry name" value="BREX_PglW"/>
</dbReference>
<proteinExistence type="predicted"/>
<feature type="domain" description="NERD" evidence="3">
    <location>
        <begin position="21"/>
        <end position="139"/>
    </location>
</feature>
<dbReference type="SUPFAM" id="SSF56112">
    <property type="entry name" value="Protein kinase-like (PK-like)"/>
    <property type="match status" value="2"/>
</dbReference>
<keyword evidence="4" id="KW-0418">Kinase</keyword>
<keyword evidence="1" id="KW-0547">Nucleotide-binding</keyword>
<dbReference type="GO" id="GO:0016301">
    <property type="term" value="F:kinase activity"/>
    <property type="evidence" value="ECO:0007669"/>
    <property type="project" value="UniProtKB-KW"/>
</dbReference>
<name>A0ABV6MEL6_9ACTN</name>
<feature type="domain" description="Protein kinase" evidence="2">
    <location>
        <begin position="524"/>
        <end position="777"/>
    </location>
</feature>